<dbReference type="PANTHER" id="PTHR13016">
    <property type="entry name" value="AMMECR1 HOMOLOG"/>
    <property type="match status" value="1"/>
</dbReference>
<organism evidence="2 3">
    <name type="scientific">Candidatus Portnoybacteria bacterium CG11_big_fil_rev_8_21_14_0_20_44_10</name>
    <dbReference type="NCBI Taxonomy" id="1974818"/>
    <lineage>
        <taxon>Bacteria</taxon>
        <taxon>Candidatus Portnoyibacteriota</taxon>
    </lineage>
</organism>
<reference evidence="2 3" key="1">
    <citation type="submission" date="2017-09" db="EMBL/GenBank/DDBJ databases">
        <title>Depth-based differentiation of microbial function through sediment-hosted aquifers and enrichment of novel symbionts in the deep terrestrial subsurface.</title>
        <authorList>
            <person name="Probst A.J."/>
            <person name="Ladd B."/>
            <person name="Jarett J.K."/>
            <person name="Geller-Mcgrath D.E."/>
            <person name="Sieber C.M."/>
            <person name="Emerson J.B."/>
            <person name="Anantharaman K."/>
            <person name="Thomas B.C."/>
            <person name="Malmstrom R."/>
            <person name="Stieglmeier M."/>
            <person name="Klingl A."/>
            <person name="Woyke T."/>
            <person name="Ryan C.M."/>
            <person name="Banfield J.F."/>
        </authorList>
    </citation>
    <scope>NUCLEOTIDE SEQUENCE [LARGE SCALE GENOMIC DNA]</scope>
    <source>
        <strain evidence="2">CG11_big_fil_rev_8_21_14_0_20_44_10</strain>
    </source>
</reference>
<dbReference type="Proteomes" id="UP000231550">
    <property type="component" value="Unassembled WGS sequence"/>
</dbReference>
<name>A0A2H0KQN1_9BACT</name>
<dbReference type="InterPro" id="IPR027623">
    <property type="entry name" value="AmmeMemoSam_A"/>
</dbReference>
<dbReference type="Pfam" id="PF01871">
    <property type="entry name" value="AMMECR1"/>
    <property type="match status" value="1"/>
</dbReference>
<proteinExistence type="predicted"/>
<dbReference type="Gene3D" id="3.30.700.20">
    <property type="entry name" value="Hypothetical protein ph0010, domain 1"/>
    <property type="match status" value="1"/>
</dbReference>
<dbReference type="PROSITE" id="PS51112">
    <property type="entry name" value="AMMECR1"/>
    <property type="match status" value="1"/>
</dbReference>
<evidence type="ECO:0000313" key="2">
    <source>
        <dbReference type="EMBL" id="PIQ74460.1"/>
    </source>
</evidence>
<dbReference type="NCBIfam" id="TIGR00296">
    <property type="entry name" value="TIGR00296 family protein"/>
    <property type="match status" value="1"/>
</dbReference>
<dbReference type="InterPro" id="IPR027485">
    <property type="entry name" value="AMMECR1_N"/>
</dbReference>
<gene>
    <name evidence="2" type="ORF">COV85_02115</name>
</gene>
<protein>
    <submittedName>
        <fullName evidence="2">AMMECR1 domain-containing protein</fullName>
    </submittedName>
</protein>
<dbReference type="NCBIfam" id="TIGR04335">
    <property type="entry name" value="AmmeMemoSam_A"/>
    <property type="match status" value="1"/>
</dbReference>
<dbReference type="InterPro" id="IPR036071">
    <property type="entry name" value="AMMECR1_dom_sf"/>
</dbReference>
<comment type="caution">
    <text evidence="2">The sequence shown here is derived from an EMBL/GenBank/DDBJ whole genome shotgun (WGS) entry which is preliminary data.</text>
</comment>
<dbReference type="EMBL" id="PCVN01000051">
    <property type="protein sequence ID" value="PIQ74460.1"/>
    <property type="molecule type" value="Genomic_DNA"/>
</dbReference>
<dbReference type="PANTHER" id="PTHR13016:SF0">
    <property type="entry name" value="AMME SYNDROME CANDIDATE GENE 1 PROTEIN"/>
    <property type="match status" value="1"/>
</dbReference>
<dbReference type="InterPro" id="IPR023473">
    <property type="entry name" value="AMMECR1"/>
</dbReference>
<evidence type="ECO:0000259" key="1">
    <source>
        <dbReference type="PROSITE" id="PS51112"/>
    </source>
</evidence>
<dbReference type="Gene3D" id="3.30.1490.150">
    <property type="entry name" value="Hypothetical protein ph0010, domain 2"/>
    <property type="match status" value="1"/>
</dbReference>
<accession>A0A2H0KQN1</accession>
<feature type="domain" description="AMMECR1" evidence="1">
    <location>
        <begin position="1"/>
        <end position="180"/>
    </location>
</feature>
<sequence>MVIMDTQNIYCQLAKQAIKNYLEHGNAPATPQNLPEHFYTKKCGVFVTIKKGDQLRGCIGTYLPTKENLPQEIIDNAIAAAVRDNRFDPVELHELDHLTFEVSLLNEPEQILDLENHDPKKHGLIIKSVDYQYKTGLLLPDLDGIDTPQEQFLVCCQKAGINPAKENVEMYRFEVEKYTE</sequence>
<evidence type="ECO:0000313" key="3">
    <source>
        <dbReference type="Proteomes" id="UP000231550"/>
    </source>
</evidence>
<dbReference type="InterPro" id="IPR002733">
    <property type="entry name" value="AMMECR1_domain"/>
</dbReference>
<dbReference type="SUPFAM" id="SSF143447">
    <property type="entry name" value="AMMECR1-like"/>
    <property type="match status" value="1"/>
</dbReference>
<dbReference type="AlphaFoldDB" id="A0A2H0KQN1"/>